<dbReference type="EMBL" id="CP066775">
    <property type="protein sequence ID" value="QQL50140.1"/>
    <property type="molecule type" value="Genomic_DNA"/>
</dbReference>
<gene>
    <name evidence="2" type="ORF">GO620_001430</name>
</gene>
<dbReference type="KEGG" id="mgik:GO620_001430"/>
<keyword evidence="2" id="KW-0503">Monooxygenase</keyword>
<name>A0A6I4HWB1_9SPHI</name>
<keyword evidence="2" id="KW-0560">Oxidoreductase</keyword>
<protein>
    <submittedName>
        <fullName evidence="2">FAD-dependent monooxygenase</fullName>
    </submittedName>
</protein>
<dbReference type="GO" id="GO:0071949">
    <property type="term" value="F:FAD binding"/>
    <property type="evidence" value="ECO:0007669"/>
    <property type="project" value="InterPro"/>
</dbReference>
<dbReference type="AlphaFoldDB" id="A0A6I4HWB1"/>
<evidence type="ECO:0000313" key="3">
    <source>
        <dbReference type="Proteomes" id="UP000429232"/>
    </source>
</evidence>
<dbReference type="RefSeq" id="WP_157522987.1">
    <property type="nucleotide sequence ID" value="NZ_CP066775.1"/>
</dbReference>
<dbReference type="Proteomes" id="UP000429232">
    <property type="component" value="Chromosome"/>
</dbReference>
<dbReference type="PANTHER" id="PTHR46865">
    <property type="entry name" value="OXIDOREDUCTASE-RELATED"/>
    <property type="match status" value="1"/>
</dbReference>
<organism evidence="2 3">
    <name type="scientific">Mucilaginibacter ginkgonis</name>
    <dbReference type="NCBI Taxonomy" id="2682091"/>
    <lineage>
        <taxon>Bacteria</taxon>
        <taxon>Pseudomonadati</taxon>
        <taxon>Bacteroidota</taxon>
        <taxon>Sphingobacteriia</taxon>
        <taxon>Sphingobacteriales</taxon>
        <taxon>Sphingobacteriaceae</taxon>
        <taxon>Mucilaginibacter</taxon>
    </lineage>
</organism>
<dbReference type="SUPFAM" id="SSF51905">
    <property type="entry name" value="FAD/NAD(P)-binding domain"/>
    <property type="match status" value="1"/>
</dbReference>
<keyword evidence="3" id="KW-1185">Reference proteome</keyword>
<accession>A0A6I4HWB1</accession>
<dbReference type="InterPro" id="IPR002938">
    <property type="entry name" value="FAD-bd"/>
</dbReference>
<dbReference type="InterPro" id="IPR036188">
    <property type="entry name" value="FAD/NAD-bd_sf"/>
</dbReference>
<dbReference type="Pfam" id="PF01494">
    <property type="entry name" value="FAD_binding_3"/>
    <property type="match status" value="1"/>
</dbReference>
<dbReference type="Gene3D" id="3.50.50.60">
    <property type="entry name" value="FAD/NAD(P)-binding domain"/>
    <property type="match status" value="1"/>
</dbReference>
<dbReference type="InterPro" id="IPR051704">
    <property type="entry name" value="FAD_aromatic-hydroxylase"/>
</dbReference>
<dbReference type="PANTHER" id="PTHR46865:SF2">
    <property type="entry name" value="MONOOXYGENASE"/>
    <property type="match status" value="1"/>
</dbReference>
<sequence>MNISIDTPKNKMEQEILVSGASIAGLTAAYWLQKAGFIVTVLEREPALRLGGQNIDVKGPGWEIIKMMGLEEKIRKANTTEVGIQFYNTDHKLLAQFPKSEAASMTQELEILRGDLVQILHDEIKNNVNFIFGDYIKVVNDTDADVEITYKSGNIKKFAFLIIAEGIGSLTREQVFKNEVTFAYLGIYTCYFTISKSDTDSLWARWCNAPGGVVILIRPDNHGTTRVCINFRSSENGYEDLSTKKKKELLISKIEGIGWEAARLVGEIRKTDDFYLDRLSQVKACNWSRGRIVMTGDAAYCVTPIGGRGTDLAITGPYIIAGELSEK</sequence>
<feature type="domain" description="FAD-binding" evidence="1">
    <location>
        <begin position="15"/>
        <end position="315"/>
    </location>
</feature>
<reference evidence="2 3" key="1">
    <citation type="submission" date="2020-12" db="EMBL/GenBank/DDBJ databases">
        <title>HMF7856_wgs.fasta genome submission.</title>
        <authorList>
            <person name="Kang H."/>
            <person name="Kim H."/>
            <person name="Joh K."/>
        </authorList>
    </citation>
    <scope>NUCLEOTIDE SEQUENCE [LARGE SCALE GENOMIC DNA]</scope>
    <source>
        <strain evidence="2 3">HMF7856</strain>
    </source>
</reference>
<dbReference type="GO" id="GO:0004497">
    <property type="term" value="F:monooxygenase activity"/>
    <property type="evidence" value="ECO:0007669"/>
    <property type="project" value="UniProtKB-KW"/>
</dbReference>
<proteinExistence type="predicted"/>
<dbReference type="Gene3D" id="3.30.9.10">
    <property type="entry name" value="D-Amino Acid Oxidase, subunit A, domain 2"/>
    <property type="match status" value="1"/>
</dbReference>
<evidence type="ECO:0000313" key="2">
    <source>
        <dbReference type="EMBL" id="QQL50140.1"/>
    </source>
</evidence>
<evidence type="ECO:0000259" key="1">
    <source>
        <dbReference type="Pfam" id="PF01494"/>
    </source>
</evidence>
<dbReference type="PRINTS" id="PR00420">
    <property type="entry name" value="RNGMNOXGNASE"/>
</dbReference>